<feature type="region of interest" description="Disordered" evidence="1">
    <location>
        <begin position="1"/>
        <end position="28"/>
    </location>
</feature>
<evidence type="ECO:0000256" key="1">
    <source>
        <dbReference type="SAM" id="MobiDB-lite"/>
    </source>
</evidence>
<gene>
    <name evidence="2" type="primary">Contig15955.g17003</name>
    <name evidence="2" type="ORF">STYLEM_3384</name>
</gene>
<organism evidence="2 3">
    <name type="scientific">Stylonychia lemnae</name>
    <name type="common">Ciliate</name>
    <dbReference type="NCBI Taxonomy" id="5949"/>
    <lineage>
        <taxon>Eukaryota</taxon>
        <taxon>Sar</taxon>
        <taxon>Alveolata</taxon>
        <taxon>Ciliophora</taxon>
        <taxon>Intramacronucleata</taxon>
        <taxon>Spirotrichea</taxon>
        <taxon>Stichotrichia</taxon>
        <taxon>Sporadotrichida</taxon>
        <taxon>Oxytrichidae</taxon>
        <taxon>Stylonychinae</taxon>
        <taxon>Stylonychia</taxon>
    </lineage>
</organism>
<accession>A0A077ZX06</accession>
<dbReference type="AlphaFoldDB" id="A0A077ZX06"/>
<dbReference type="Proteomes" id="UP000039865">
    <property type="component" value="Unassembled WGS sequence"/>
</dbReference>
<sequence length="216" mass="25340">MSEESNKTYSELYPSQGDGLSGLTSSSNQTISINDDRSIIRQYYDISRIESDQMSLIDESNESDSMAIPSRLEMIHQGIKNRNIFFEKEVAPLIDQHNQQHNCIHKTYLNNLRHDIIRISEDGDEEIEFEDFDKIDLRRPILNVLLGYQMICRLLCFYGNLQSPIYQFPSLNVFKNAILLFKEDNRMVNNLNRFQMEKYLRTIQSFVVRNGLISLR</sequence>
<keyword evidence="3" id="KW-1185">Reference proteome</keyword>
<protein>
    <submittedName>
        <fullName evidence="2">Uncharacterized protein</fullName>
    </submittedName>
</protein>
<proteinExistence type="predicted"/>
<evidence type="ECO:0000313" key="3">
    <source>
        <dbReference type="Proteomes" id="UP000039865"/>
    </source>
</evidence>
<evidence type="ECO:0000313" key="2">
    <source>
        <dbReference type="EMBL" id="CDW74405.1"/>
    </source>
</evidence>
<dbReference type="InParanoid" id="A0A077ZX06"/>
<name>A0A077ZX06_STYLE</name>
<reference evidence="2 3" key="1">
    <citation type="submission" date="2014-06" db="EMBL/GenBank/DDBJ databases">
        <authorList>
            <person name="Swart Estienne"/>
        </authorList>
    </citation>
    <scope>NUCLEOTIDE SEQUENCE [LARGE SCALE GENOMIC DNA]</scope>
    <source>
        <strain evidence="2 3">130c</strain>
    </source>
</reference>
<dbReference type="EMBL" id="CCKQ01003283">
    <property type="protein sequence ID" value="CDW74405.1"/>
    <property type="molecule type" value="Genomic_DNA"/>
</dbReference>